<evidence type="ECO:0000313" key="1">
    <source>
        <dbReference type="EMBL" id="AHK80804.1"/>
    </source>
</evidence>
<reference evidence="2" key="2">
    <citation type="submission" date="2014-02" db="EMBL/GenBank/DDBJ databases">
        <title>Draft Genome Sequence of extremely halophilic bacteria Halorhodospira halochloris.</title>
        <authorList>
            <person name="Singh K.S."/>
        </authorList>
    </citation>
    <scope>NUCLEOTIDE SEQUENCE [LARGE SCALE GENOMIC DNA]</scope>
    <source>
        <strain evidence="2">A</strain>
    </source>
</reference>
<keyword evidence="2" id="KW-1185">Reference proteome</keyword>
<sequence length="305" mass="32202">MNLVTGAESTIANGINVFDGRAETTADIMDGAHFNVAQINDIVQEQRRVASVPSYERIEANIDRVTSDSGSSFESSELASSENITNVETHSFARSNESSGRVNAKSTVLGQEIQAGRGLSGAGDLGVHFDAGEFTFESGGGVSLPGDVSFEGEVRVNLRLPEMTVEFEGAGCAVQNGSCQAEGRFEEEIMDMVDRSTAQSHESSEVSERSWDTALDERIRAPFVLRDAQAEYIVVDSSDLTVESSYLVVLAGNAQADVRAMNVVNAAGSAVANGVNVATQRSGALNAGGGQSLNLTQTNVISHSR</sequence>
<dbReference type="OrthoDB" id="9913686at2"/>
<protein>
    <submittedName>
        <fullName evidence="1">Uncharacterized protein</fullName>
    </submittedName>
</protein>
<reference evidence="1 2" key="1">
    <citation type="journal article" date="2014" name="J Genomics">
        <title>Draft Genome Sequence of the Extremely Halophilic Phototrophic Purple Sulfur Bacterium Halorhodospira halochloris.</title>
        <authorList>
            <person name="Singh K.S."/>
            <person name="Kirksey J."/>
            <person name="Hoff W.D."/>
            <person name="Deole R."/>
        </authorList>
    </citation>
    <scope>NUCLEOTIDE SEQUENCE [LARGE SCALE GENOMIC DNA]</scope>
    <source>
        <strain evidence="1 2">A</strain>
    </source>
</reference>
<evidence type="ECO:0000313" key="2">
    <source>
        <dbReference type="Proteomes" id="UP000019442"/>
    </source>
</evidence>
<dbReference type="KEGG" id="hhc:M911_15815"/>
<dbReference type="HOGENOM" id="CLU_911436_0_0_6"/>
<organism evidence="1 2">
    <name type="scientific">Ectothiorhodospira haloalkaliphila</name>
    <dbReference type="NCBI Taxonomy" id="421628"/>
    <lineage>
        <taxon>Bacteria</taxon>
        <taxon>Pseudomonadati</taxon>
        <taxon>Pseudomonadota</taxon>
        <taxon>Gammaproteobacteria</taxon>
        <taxon>Chromatiales</taxon>
        <taxon>Ectothiorhodospiraceae</taxon>
        <taxon>Ectothiorhodospira</taxon>
    </lineage>
</organism>
<dbReference type="Proteomes" id="UP000019442">
    <property type="component" value="Chromosome"/>
</dbReference>
<gene>
    <name evidence="1" type="ORF">M911_15815</name>
</gene>
<proteinExistence type="predicted"/>
<dbReference type="RefSeq" id="WP_025282919.1">
    <property type="nucleotide sequence ID" value="NZ_CP007268.1"/>
</dbReference>
<dbReference type="EMBL" id="CP007268">
    <property type="protein sequence ID" value="AHK80804.1"/>
    <property type="molecule type" value="Genomic_DNA"/>
</dbReference>
<accession>W8KLY3</accession>
<dbReference type="AlphaFoldDB" id="W8KLY3"/>
<name>W8KLY3_9GAMM</name>